<evidence type="ECO:0000313" key="3">
    <source>
        <dbReference type="EMBL" id="KAF9937255.1"/>
    </source>
</evidence>
<dbReference type="InterPro" id="IPR032675">
    <property type="entry name" value="LRR_dom_sf"/>
</dbReference>
<feature type="compositionally biased region" description="Basic and acidic residues" evidence="1">
    <location>
        <begin position="425"/>
        <end position="434"/>
    </location>
</feature>
<keyword evidence="4" id="KW-1185">Reference proteome</keyword>
<protein>
    <recommendedName>
        <fullName evidence="2">Arm-like repeat domain-containing protein</fullName>
    </recommendedName>
</protein>
<organism evidence="3 4">
    <name type="scientific">Modicella reniformis</name>
    <dbReference type="NCBI Taxonomy" id="1440133"/>
    <lineage>
        <taxon>Eukaryota</taxon>
        <taxon>Fungi</taxon>
        <taxon>Fungi incertae sedis</taxon>
        <taxon>Mucoromycota</taxon>
        <taxon>Mortierellomycotina</taxon>
        <taxon>Mortierellomycetes</taxon>
        <taxon>Mortierellales</taxon>
        <taxon>Mortierellaceae</taxon>
        <taxon>Modicella</taxon>
    </lineage>
</organism>
<feature type="compositionally biased region" description="Acidic residues" evidence="1">
    <location>
        <begin position="413"/>
        <end position="424"/>
    </location>
</feature>
<evidence type="ECO:0000313" key="4">
    <source>
        <dbReference type="Proteomes" id="UP000749646"/>
    </source>
</evidence>
<name>A0A9P6ILW2_9FUNG</name>
<dbReference type="OrthoDB" id="9973021at2759"/>
<sequence>MVGPNLTVLQIKDMKHSIQIPIDGILVLCPKLVTLYIRCSCISYYHKDLEPASPELGLPNRLKLRSLTLEEIGIEEMTLLRLLKSCPDLEELRLMRCLFYERSTLDRISGLCRRLLSVHFSSFACSSFWMTSDIKGVIWKLKQFPRVKEWSFTDKDISPRLYTAFKKCGIDDHLTSLELLESTPASIQVHGYSLHKFLCRTPHLLHLKIPVANFSVRWFDLEGILAPFGMSRYNYAILQQTLRTASSFSSSSVIAAAAATSAVAPYHRMIWACRNLRTLHLQCYFANDTSVENARVMFGYLSRVCPRLQDLEISRGSLTLAFESGLCLLTRLHELQRLKLKIAWCGQDLSQNAEWISRHITPELRTSLNQNTDGFPNRKTIYARRPFKSTGMPLRINDMTWRGSNNVDHKNEEEDGDEENDEDEKSSSHKKTYDDSDPDYMIDEVDMRNVGQWKDITDLFQDRFSQNWCCWPQMEYFEIQSPISSNDLDEWKESIRRIRPEIETRLVQVIEKDSDEQDRLKVLTTDVIRAFKRDEIKDVKAITEVVYLSPVLDKDTFKDLLKEFYKGIDQAALLDVHQLEGLAQLVQGAGP</sequence>
<evidence type="ECO:0000256" key="1">
    <source>
        <dbReference type="SAM" id="MobiDB-lite"/>
    </source>
</evidence>
<gene>
    <name evidence="3" type="ORF">BGZ65_001624</name>
</gene>
<dbReference type="SUPFAM" id="SSF52047">
    <property type="entry name" value="RNI-like"/>
    <property type="match status" value="1"/>
</dbReference>
<dbReference type="EMBL" id="JAAAHW010009701">
    <property type="protein sequence ID" value="KAF9937255.1"/>
    <property type="molecule type" value="Genomic_DNA"/>
</dbReference>
<dbReference type="InterPro" id="IPR056251">
    <property type="entry name" value="Arm_rpt_dom"/>
</dbReference>
<dbReference type="Proteomes" id="UP000749646">
    <property type="component" value="Unassembled WGS sequence"/>
</dbReference>
<comment type="caution">
    <text evidence="3">The sequence shown here is derived from an EMBL/GenBank/DDBJ whole genome shotgun (WGS) entry which is preliminary data.</text>
</comment>
<evidence type="ECO:0000259" key="2">
    <source>
        <dbReference type="Pfam" id="PF23948"/>
    </source>
</evidence>
<proteinExistence type="predicted"/>
<feature type="domain" description="Arm-like repeat" evidence="2">
    <location>
        <begin position="506"/>
        <end position="586"/>
    </location>
</feature>
<dbReference type="Pfam" id="PF23948">
    <property type="entry name" value="ARM_5"/>
    <property type="match status" value="1"/>
</dbReference>
<reference evidence="3" key="1">
    <citation type="journal article" date="2020" name="Fungal Divers.">
        <title>Resolving the Mortierellaceae phylogeny through synthesis of multi-gene phylogenetics and phylogenomics.</title>
        <authorList>
            <person name="Vandepol N."/>
            <person name="Liber J."/>
            <person name="Desiro A."/>
            <person name="Na H."/>
            <person name="Kennedy M."/>
            <person name="Barry K."/>
            <person name="Grigoriev I.V."/>
            <person name="Miller A.N."/>
            <person name="O'Donnell K."/>
            <person name="Stajich J.E."/>
            <person name="Bonito G."/>
        </authorList>
    </citation>
    <scope>NUCLEOTIDE SEQUENCE</scope>
    <source>
        <strain evidence="3">MES-2147</strain>
    </source>
</reference>
<feature type="non-terminal residue" evidence="3">
    <location>
        <position position="591"/>
    </location>
</feature>
<feature type="region of interest" description="Disordered" evidence="1">
    <location>
        <begin position="396"/>
        <end position="440"/>
    </location>
</feature>
<dbReference type="AlphaFoldDB" id="A0A9P6ILW2"/>
<dbReference type="Gene3D" id="3.80.10.10">
    <property type="entry name" value="Ribonuclease Inhibitor"/>
    <property type="match status" value="1"/>
</dbReference>
<accession>A0A9P6ILW2</accession>